<keyword evidence="2" id="KW-0143">Chaperone</keyword>
<dbReference type="AlphaFoldDB" id="R9P2H6"/>
<dbReference type="InterPro" id="IPR016562">
    <property type="entry name" value="Proteasome_assmbl_chp_2_euk"/>
</dbReference>
<dbReference type="eggNOG" id="KOG3112">
    <property type="taxonomic scope" value="Eukaryota"/>
</dbReference>
<gene>
    <name evidence="4" type="ORF">PHSY_002977</name>
</gene>
<dbReference type="GO" id="GO:0005634">
    <property type="term" value="C:nucleus"/>
    <property type="evidence" value="ECO:0007669"/>
    <property type="project" value="TreeGrafter"/>
</dbReference>
<accession>R9P2H6</accession>
<dbReference type="RefSeq" id="XP_012188989.1">
    <property type="nucleotide sequence ID" value="XM_012333599.1"/>
</dbReference>
<evidence type="ECO:0000313" key="5">
    <source>
        <dbReference type="Proteomes" id="UP000014071"/>
    </source>
</evidence>
<sequence>MWSDRTRFLTALSQLRSLEFPRKPFGFGRSSLCHQHDDVTIPRASTLKKTLDTSRTAHSFSPSTVILTYRLPAAAMTQTPFYTPIKPVKLDGTTLIIPAVSIGSVPQLAIDLLINDASLSLVKVGRIDPSFCFPFVGPSESAHSNDITTSLEGKRNHSFVHFSHSSSDTDHFPLLNCTVFSNGSLTVIQQHSPILKSTQSTYISALTSFLSSTRFTEILYLTSLDSAARTDDEFSTPLLSLFPPSSLPATTPIFTQLRAKFPAFNPLQQKTEVPHIPGSLLTRKLVQHVDSSDVKDRFGALLYFAAEGDTRSDAHALANVVLSLLPSSSAPTSLTDPPSWSALFGSPAAPSLYA</sequence>
<name>R9P2H6_PSEHS</name>
<dbReference type="OrthoDB" id="10260712at2759"/>
<organism evidence="4 5">
    <name type="scientific">Pseudozyma hubeiensis (strain SY62)</name>
    <name type="common">Yeast</name>
    <dbReference type="NCBI Taxonomy" id="1305764"/>
    <lineage>
        <taxon>Eukaryota</taxon>
        <taxon>Fungi</taxon>
        <taxon>Dikarya</taxon>
        <taxon>Basidiomycota</taxon>
        <taxon>Ustilaginomycotina</taxon>
        <taxon>Ustilaginomycetes</taxon>
        <taxon>Ustilaginales</taxon>
        <taxon>Ustilaginaceae</taxon>
        <taxon>Pseudozyma</taxon>
    </lineage>
</organism>
<dbReference type="PANTHER" id="PTHR12970">
    <property type="entry name" value="PROTEASOME ASSEMBLY CHAPERONE 2"/>
    <property type="match status" value="1"/>
</dbReference>
<dbReference type="Pfam" id="PF09754">
    <property type="entry name" value="PAC2"/>
    <property type="match status" value="1"/>
</dbReference>
<evidence type="ECO:0000256" key="3">
    <source>
        <dbReference type="ARBA" id="ARBA00025745"/>
    </source>
</evidence>
<dbReference type="InterPro" id="IPR019151">
    <property type="entry name" value="Proteasome_assmbl_chaperone_2"/>
</dbReference>
<dbReference type="HOGENOM" id="CLU_062640_2_2_1"/>
<evidence type="ECO:0000256" key="1">
    <source>
        <dbReference type="ARBA" id="ARBA00019186"/>
    </source>
</evidence>
<proteinExistence type="inferred from homology"/>
<dbReference type="Gene3D" id="3.40.50.10900">
    <property type="entry name" value="PAC-like subunit"/>
    <property type="match status" value="2"/>
</dbReference>
<dbReference type="Proteomes" id="UP000014071">
    <property type="component" value="Unassembled WGS sequence"/>
</dbReference>
<keyword evidence="5" id="KW-1185">Reference proteome</keyword>
<dbReference type="InterPro" id="IPR038389">
    <property type="entry name" value="PSMG2_sf"/>
</dbReference>
<dbReference type="STRING" id="1305764.R9P2H6"/>
<dbReference type="GO" id="GO:0005829">
    <property type="term" value="C:cytosol"/>
    <property type="evidence" value="ECO:0007669"/>
    <property type="project" value="TreeGrafter"/>
</dbReference>
<dbReference type="PANTHER" id="PTHR12970:SF1">
    <property type="entry name" value="PROTEASOME ASSEMBLY CHAPERONE 2"/>
    <property type="match status" value="1"/>
</dbReference>
<dbReference type="GeneID" id="24108268"/>
<protein>
    <recommendedName>
        <fullName evidence="1">Proteasome assembly chaperone 2</fullName>
    </recommendedName>
</protein>
<evidence type="ECO:0000313" key="4">
    <source>
        <dbReference type="EMBL" id="GAC95402.1"/>
    </source>
</evidence>
<evidence type="ECO:0000256" key="2">
    <source>
        <dbReference type="ARBA" id="ARBA00023186"/>
    </source>
</evidence>
<dbReference type="EMBL" id="DF238793">
    <property type="protein sequence ID" value="GAC95402.1"/>
    <property type="molecule type" value="Genomic_DNA"/>
</dbReference>
<dbReference type="GO" id="GO:0043248">
    <property type="term" value="P:proteasome assembly"/>
    <property type="evidence" value="ECO:0007669"/>
    <property type="project" value="TreeGrafter"/>
</dbReference>
<reference evidence="5" key="1">
    <citation type="journal article" date="2013" name="Genome Announc.">
        <title>Draft genome sequence of the basidiomycetous yeast-like fungus Pseudozyma hubeiensis SY62, which produces an abundant amount of the biosurfactant mannosylerythritol lipids.</title>
        <authorList>
            <person name="Konishi M."/>
            <person name="Hatada Y."/>
            <person name="Horiuchi J."/>
        </authorList>
    </citation>
    <scope>NUCLEOTIDE SEQUENCE [LARGE SCALE GENOMIC DNA]</scope>
    <source>
        <strain evidence="5">SY62</strain>
    </source>
</reference>
<comment type="similarity">
    <text evidence="3">Belongs to the PSMG2 family.</text>
</comment>